<dbReference type="EMBL" id="BARW01014499">
    <property type="protein sequence ID" value="GAI76449.1"/>
    <property type="molecule type" value="Genomic_DNA"/>
</dbReference>
<protein>
    <submittedName>
        <fullName evidence="1">Uncharacterized protein</fullName>
    </submittedName>
</protein>
<sequence length="221" mass="23680">MAVSIGNKTQVNQTPASNFYQFTHNQNTGNDGLLVVSVVMTNTVSFTNATYGGVAMSQVFVRNFGGLSQTTKLFVLENPNTGNNTFRINFTGNQFNPISVFVLSCTGAKAGGNIINLAGTSSPKNSNITVLDGSYIYSYCVSTSAILGIEIPNGNNRPAEYTHNTNRQVRGGLSASSFTAGTYNITHITSFTSVTMQTYEIQEKSVTPPVSGNDGDFFLMM</sequence>
<name>X1T8Y1_9ZZZZ</name>
<comment type="caution">
    <text evidence="1">The sequence shown here is derived from an EMBL/GenBank/DDBJ whole genome shotgun (WGS) entry which is preliminary data.</text>
</comment>
<gene>
    <name evidence="1" type="ORF">S12H4_25681</name>
</gene>
<proteinExistence type="predicted"/>
<evidence type="ECO:0000313" key="1">
    <source>
        <dbReference type="EMBL" id="GAI76449.1"/>
    </source>
</evidence>
<organism evidence="1">
    <name type="scientific">marine sediment metagenome</name>
    <dbReference type="NCBI Taxonomy" id="412755"/>
    <lineage>
        <taxon>unclassified sequences</taxon>
        <taxon>metagenomes</taxon>
        <taxon>ecological metagenomes</taxon>
    </lineage>
</organism>
<reference evidence="1" key="1">
    <citation type="journal article" date="2014" name="Front. Microbiol.">
        <title>High frequency of phylogenetically diverse reductive dehalogenase-homologous genes in deep subseafloor sedimentary metagenomes.</title>
        <authorList>
            <person name="Kawai M."/>
            <person name="Futagami T."/>
            <person name="Toyoda A."/>
            <person name="Takaki Y."/>
            <person name="Nishi S."/>
            <person name="Hori S."/>
            <person name="Arai W."/>
            <person name="Tsubouchi T."/>
            <person name="Morono Y."/>
            <person name="Uchiyama I."/>
            <person name="Ito T."/>
            <person name="Fujiyama A."/>
            <person name="Inagaki F."/>
            <person name="Takami H."/>
        </authorList>
    </citation>
    <scope>NUCLEOTIDE SEQUENCE</scope>
    <source>
        <strain evidence="1">Expedition CK06-06</strain>
    </source>
</reference>
<accession>X1T8Y1</accession>
<dbReference type="AlphaFoldDB" id="X1T8Y1"/>